<dbReference type="SMART" id="SM00822">
    <property type="entry name" value="PKS_KR"/>
    <property type="match status" value="1"/>
</dbReference>
<dbReference type="InterPro" id="IPR020904">
    <property type="entry name" value="Sc_DH/Rdtase_CS"/>
</dbReference>
<dbReference type="Gene3D" id="3.40.50.720">
    <property type="entry name" value="NAD(P)-binding Rossmann-like Domain"/>
    <property type="match status" value="1"/>
</dbReference>
<gene>
    <name evidence="5" type="ORF">HDA37_000505</name>
</gene>
<protein>
    <submittedName>
        <fullName evidence="5">NAD(P)-dependent dehydrogenase (Short-subunit alcohol dehydrogenase family)</fullName>
    </submittedName>
</protein>
<reference evidence="5 6" key="1">
    <citation type="submission" date="2020-07" db="EMBL/GenBank/DDBJ databases">
        <title>Sequencing the genomes of 1000 actinobacteria strains.</title>
        <authorList>
            <person name="Klenk H.-P."/>
        </authorList>
    </citation>
    <scope>NUCLEOTIDE SEQUENCE [LARGE SCALE GENOMIC DNA]</scope>
    <source>
        <strain evidence="5 6">DSM 44749</strain>
    </source>
</reference>
<dbReference type="SUPFAM" id="SSF51735">
    <property type="entry name" value="NAD(P)-binding Rossmann-fold domains"/>
    <property type="match status" value="1"/>
</dbReference>
<dbReference type="AlphaFoldDB" id="A0A852VW38"/>
<feature type="region of interest" description="Disordered" evidence="3">
    <location>
        <begin position="1"/>
        <end position="20"/>
    </location>
</feature>
<evidence type="ECO:0000313" key="5">
    <source>
        <dbReference type="EMBL" id="NYG00220.1"/>
    </source>
</evidence>
<evidence type="ECO:0000259" key="4">
    <source>
        <dbReference type="SMART" id="SM00822"/>
    </source>
</evidence>
<dbReference type="Proteomes" id="UP000549695">
    <property type="component" value="Unassembled WGS sequence"/>
</dbReference>
<proteinExistence type="inferred from homology"/>
<dbReference type="GO" id="GO:0030497">
    <property type="term" value="P:fatty acid elongation"/>
    <property type="evidence" value="ECO:0007669"/>
    <property type="project" value="TreeGrafter"/>
</dbReference>
<feature type="domain" description="Ketoreductase" evidence="4">
    <location>
        <begin position="24"/>
        <end position="192"/>
    </location>
</feature>
<dbReference type="EMBL" id="JACCCZ010000001">
    <property type="protein sequence ID" value="NYG00220.1"/>
    <property type="molecule type" value="Genomic_DNA"/>
</dbReference>
<organism evidence="5 6">
    <name type="scientific">Pseudonocardia alni</name>
    <name type="common">Amycolata alni</name>
    <dbReference type="NCBI Taxonomy" id="33907"/>
    <lineage>
        <taxon>Bacteria</taxon>
        <taxon>Bacillati</taxon>
        <taxon>Actinomycetota</taxon>
        <taxon>Actinomycetes</taxon>
        <taxon>Pseudonocardiales</taxon>
        <taxon>Pseudonocardiaceae</taxon>
        <taxon>Pseudonocardia</taxon>
    </lineage>
</organism>
<comment type="caution">
    <text evidence="5">The sequence shown here is derived from an EMBL/GenBank/DDBJ whole genome shotgun (WGS) entry which is preliminary data.</text>
</comment>
<dbReference type="InterPro" id="IPR002347">
    <property type="entry name" value="SDR_fam"/>
</dbReference>
<dbReference type="InterPro" id="IPR036291">
    <property type="entry name" value="NAD(P)-bd_dom_sf"/>
</dbReference>
<sequence>MTTARTPTTTDDRADGTADGTALGTVLVTGGASGLGAAVVDAVLAAGGTPQVLDLHPPKADVAHVTVDLADTAATEAAVTELARLAGSPDAVVTAAGIDRPAPFGTLPSADWERVVRVNLFGTAAVLRATLPQLELVGGRVVTIASTLGLKAVPDATAYCASKFGVLGFSRALAAETAGRVRVTTLVPGGMHTAFFDDRDEQYRPPEGAALNRPQDTAATVLYALRQPPGCEVRELVVCHSEEGSWP</sequence>
<dbReference type="PROSITE" id="PS00061">
    <property type="entry name" value="ADH_SHORT"/>
    <property type="match status" value="1"/>
</dbReference>
<dbReference type="CDD" id="cd05233">
    <property type="entry name" value="SDR_c"/>
    <property type="match status" value="1"/>
</dbReference>
<evidence type="ECO:0000256" key="1">
    <source>
        <dbReference type="ARBA" id="ARBA00006484"/>
    </source>
</evidence>
<keyword evidence="6" id="KW-1185">Reference proteome</keyword>
<accession>A0A852VW38</accession>
<dbReference type="PANTHER" id="PTHR42760:SF40">
    <property type="entry name" value="3-OXOACYL-[ACYL-CARRIER-PROTEIN] REDUCTASE, CHLOROPLASTIC"/>
    <property type="match status" value="1"/>
</dbReference>
<dbReference type="GO" id="GO:0016616">
    <property type="term" value="F:oxidoreductase activity, acting on the CH-OH group of donors, NAD or NADP as acceptor"/>
    <property type="evidence" value="ECO:0007669"/>
    <property type="project" value="UniProtKB-ARBA"/>
</dbReference>
<dbReference type="Pfam" id="PF00106">
    <property type="entry name" value="adh_short"/>
    <property type="match status" value="1"/>
</dbReference>
<dbReference type="RefSeq" id="WP_179760082.1">
    <property type="nucleotide sequence ID" value="NZ_BAAAJZ010000011.1"/>
</dbReference>
<dbReference type="InterPro" id="IPR057326">
    <property type="entry name" value="KR_dom"/>
</dbReference>
<name>A0A852VW38_PSEA5</name>
<dbReference type="PRINTS" id="PR00080">
    <property type="entry name" value="SDRFAMILY"/>
</dbReference>
<evidence type="ECO:0000313" key="6">
    <source>
        <dbReference type="Proteomes" id="UP000549695"/>
    </source>
</evidence>
<dbReference type="GeneID" id="98050331"/>
<dbReference type="PRINTS" id="PR00081">
    <property type="entry name" value="GDHRDH"/>
</dbReference>
<evidence type="ECO:0000256" key="3">
    <source>
        <dbReference type="SAM" id="MobiDB-lite"/>
    </source>
</evidence>
<evidence type="ECO:0000256" key="2">
    <source>
        <dbReference type="RuleBase" id="RU000363"/>
    </source>
</evidence>
<comment type="similarity">
    <text evidence="1 2">Belongs to the short-chain dehydrogenases/reductases (SDR) family.</text>
</comment>
<dbReference type="PANTHER" id="PTHR42760">
    <property type="entry name" value="SHORT-CHAIN DEHYDROGENASES/REDUCTASES FAMILY MEMBER"/>
    <property type="match status" value="1"/>
</dbReference>